<protein>
    <submittedName>
        <fullName evidence="3">Acetylxylan esterase</fullName>
    </submittedName>
</protein>
<evidence type="ECO:0000259" key="2">
    <source>
        <dbReference type="PROSITE" id="PS51677"/>
    </source>
</evidence>
<reference evidence="3 4" key="1">
    <citation type="journal article" date="2000" name="Nature">
        <title>The genome sequence of the plant pathogen Xylella fastidiosa.</title>
        <authorList>
            <person name="Simpson A.J."/>
            <person name="Reinach F.C."/>
            <person name="Arruda P."/>
            <person name="Abreu F.A."/>
            <person name="Acencio M."/>
            <person name="Alvarenga R."/>
            <person name="Alves L.M."/>
            <person name="Araya J.E."/>
            <person name="Baia G.S."/>
            <person name="Baptista C.S."/>
            <person name="Barros M.H."/>
            <person name="Bonaccorsi E.D."/>
            <person name="Bordin S."/>
            <person name="Bove J.M."/>
            <person name="Briones M.R."/>
            <person name="Bueno M.R."/>
            <person name="Camargo A.A."/>
            <person name="Camargo L.E."/>
            <person name="Carraro D.M."/>
            <person name="Carrer H."/>
            <person name="Colauto N.B."/>
            <person name="Colombo C."/>
            <person name="Costa F.F."/>
            <person name="Costa M.C."/>
            <person name="Costa-Neto C.M."/>
            <person name="Coutinho L.L."/>
            <person name="Cristofani M."/>
            <person name="Dias-Neto E."/>
            <person name="Docena C."/>
            <person name="El-Dorry H."/>
            <person name="Facincani A.P."/>
            <person name="Ferreira A.J."/>
            <person name="Ferreira V.C."/>
            <person name="Ferro J.A."/>
            <person name="Fraga J.S."/>
            <person name="Franca S.C."/>
            <person name="Franco M.C."/>
            <person name="Frohme M."/>
            <person name="Furlan L.R."/>
            <person name="Garnier M."/>
            <person name="Goldman G.H."/>
            <person name="Goldman M.H."/>
            <person name="Gomes S.L."/>
            <person name="Gruber A."/>
            <person name="Ho P.L."/>
            <person name="Hoheisel J.D."/>
            <person name="Junqueira M.L."/>
            <person name="Kemper E.L."/>
            <person name="Kitajima J.P."/>
            <person name="Krieger J.E."/>
            <person name="Kuramae E.E."/>
            <person name="Laigret F."/>
            <person name="Lambais M.R."/>
            <person name="Leite L.C."/>
            <person name="Lemos E.G."/>
            <person name="Lemos M.V."/>
            <person name="Lopes S.A."/>
            <person name="Lopes C.R."/>
            <person name="Machado J.A."/>
            <person name="Machado M.A."/>
            <person name="Madeira A.M."/>
            <person name="Madeira H.M."/>
            <person name="Marino C.L."/>
            <person name="Marques M.V."/>
            <person name="Martins E.A."/>
            <person name="Martins E.M."/>
            <person name="Matsukuma A.Y."/>
            <person name="Menck C.F."/>
            <person name="Miracca E.C."/>
            <person name="Miyaki C.Y."/>
            <person name="Monteriro-Vitorello C.B."/>
            <person name="Moon D.H."/>
            <person name="Nagai M.A."/>
            <person name="Nascimento A.L."/>
            <person name="Netto L.E."/>
            <person name="Nhani A.Jr."/>
            <person name="Nobrega F.G."/>
            <person name="Nunes L.R."/>
            <person name="Oliveira M.A."/>
            <person name="de Oliveira M.C."/>
            <person name="de Oliveira R.C."/>
            <person name="Palmieri D.A."/>
            <person name="Paris A."/>
            <person name="Peixoto B.R."/>
            <person name="Pereira G.A."/>
            <person name="Pereira H.A.Jr."/>
            <person name="Pesquero J.B."/>
            <person name="Quaggio R.B."/>
            <person name="Roberto P.G."/>
            <person name="Rodrigues V."/>
            <person name="de M Rosa A.J."/>
            <person name="de Rosa V.E.Jr."/>
            <person name="de Sa R.G."/>
            <person name="Santelli R.V."/>
            <person name="Sawasaki H.E."/>
            <person name="da Silva A.C."/>
            <person name="da Silva A.M."/>
            <person name="da Silva F.R."/>
            <person name="da Silva W.A.Jr."/>
            <person name="da Silveira J.F."/>
            <person name="Silvestri M.L."/>
            <person name="Siqueira W.J."/>
            <person name="de Souza A.A."/>
            <person name="de Souza A.P."/>
            <person name="Terenzi M.F."/>
            <person name="Truffi D."/>
            <person name="Tsai S.M."/>
            <person name="Tsuhako M.H."/>
            <person name="Vallada H."/>
            <person name="Van Sluys M.A."/>
            <person name="Verjovski-Almeida S."/>
            <person name="Vettore A.L."/>
            <person name="Zago M.A."/>
            <person name="Zatz M."/>
            <person name="Meidanis J."/>
            <person name="Setubal J.C."/>
        </authorList>
    </citation>
    <scope>NUCLEOTIDE SEQUENCE [LARGE SCALE GENOMIC DNA]</scope>
    <source>
        <strain evidence="3 4">9a5c</strain>
    </source>
</reference>
<keyword evidence="1" id="KW-1133">Transmembrane helix</keyword>
<evidence type="ECO:0000256" key="1">
    <source>
        <dbReference type="SAM" id="Phobius"/>
    </source>
</evidence>
<dbReference type="InterPro" id="IPR011330">
    <property type="entry name" value="Glyco_hydro/deAcase_b/a-brl"/>
</dbReference>
<keyword evidence="1" id="KW-0472">Membrane</keyword>
<proteinExistence type="predicted"/>
<dbReference type="PANTHER" id="PTHR10587">
    <property type="entry name" value="GLYCOSYL TRANSFERASE-RELATED"/>
    <property type="match status" value="1"/>
</dbReference>
<dbReference type="PIR" id="B82564">
    <property type="entry name" value="B82564"/>
</dbReference>
<dbReference type="GO" id="GO:0016810">
    <property type="term" value="F:hydrolase activity, acting on carbon-nitrogen (but not peptide) bonds"/>
    <property type="evidence" value="ECO:0007669"/>
    <property type="project" value="InterPro"/>
</dbReference>
<dbReference type="Pfam" id="PF01522">
    <property type="entry name" value="Polysacc_deac_1"/>
    <property type="match status" value="1"/>
</dbReference>
<evidence type="ECO:0000313" key="3">
    <source>
        <dbReference type="EMBL" id="AAF85194.1"/>
    </source>
</evidence>
<keyword evidence="1" id="KW-0812">Transmembrane</keyword>
<dbReference type="STRING" id="160492.XF_2395"/>
<dbReference type="GO" id="GO:0005975">
    <property type="term" value="P:carbohydrate metabolic process"/>
    <property type="evidence" value="ECO:0007669"/>
    <property type="project" value="InterPro"/>
</dbReference>
<dbReference type="AlphaFoldDB" id="Q9PAV0"/>
<dbReference type="PANTHER" id="PTHR10587:SF137">
    <property type="entry name" value="4-DEOXY-4-FORMAMIDO-L-ARABINOSE-PHOSPHOUNDECAPRENOL DEFORMYLASE ARND-RELATED"/>
    <property type="match status" value="1"/>
</dbReference>
<feature type="transmembrane region" description="Helical" evidence="1">
    <location>
        <begin position="69"/>
        <end position="85"/>
    </location>
</feature>
<evidence type="ECO:0000313" key="4">
    <source>
        <dbReference type="Proteomes" id="UP000000812"/>
    </source>
</evidence>
<dbReference type="eggNOG" id="COG0726">
    <property type="taxonomic scope" value="Bacteria"/>
</dbReference>
<dbReference type="SUPFAM" id="SSF88713">
    <property type="entry name" value="Glycoside hydrolase/deacetylase"/>
    <property type="match status" value="1"/>
</dbReference>
<dbReference type="Proteomes" id="UP000000812">
    <property type="component" value="Chromosome"/>
</dbReference>
<dbReference type="Gene3D" id="3.20.20.370">
    <property type="entry name" value="Glycoside hydrolase/deacetylase"/>
    <property type="match status" value="1"/>
</dbReference>
<dbReference type="InterPro" id="IPR002509">
    <property type="entry name" value="NODB_dom"/>
</dbReference>
<dbReference type="CDD" id="cd10917">
    <property type="entry name" value="CE4_NodB_like_6s_7s"/>
    <property type="match status" value="1"/>
</dbReference>
<dbReference type="KEGG" id="xfa:XF_2395"/>
<gene>
    <name evidence="3" type="ordered locus">XF_2395</name>
</gene>
<sequence length="286" mass="32166">MQNQETLGKPIMGRGIAAHFTPACDDADMTTKEIPHYTVMPARPWISWLILLHLTAAVLWPYLGWNWGLTMIFITHISFLLAIFLPRSRLYAPVVVQLDSTPPLVWLTIDDGPSDDTAAMLDLLDRHDARATFFLVGERAARQPALVQDILHRGHAIGNHSQTHPHQWFWALGPRQMATEIAMAQRTLTEITGTPPRWYRSVVGMTNPWVAAPLRQYGLDRIAWSARGFDGRHCEPDKAVKRIVRNLRPGAIVLLHEGIAHGHNLTILSQVLQALDARGLKARNPH</sequence>
<organism evidence="3 4">
    <name type="scientific">Xylella fastidiosa (strain 9a5c)</name>
    <dbReference type="NCBI Taxonomy" id="160492"/>
    <lineage>
        <taxon>Bacteria</taxon>
        <taxon>Pseudomonadati</taxon>
        <taxon>Pseudomonadota</taxon>
        <taxon>Gammaproteobacteria</taxon>
        <taxon>Lysobacterales</taxon>
        <taxon>Lysobacteraceae</taxon>
        <taxon>Xylella</taxon>
    </lineage>
</organism>
<dbReference type="EMBL" id="AE003849">
    <property type="protein sequence ID" value="AAF85194.1"/>
    <property type="molecule type" value="Genomic_DNA"/>
</dbReference>
<name>Q9PAV0_XYLFA</name>
<feature type="domain" description="NodB homology" evidence="2">
    <location>
        <begin position="103"/>
        <end position="283"/>
    </location>
</feature>
<feature type="transmembrane region" description="Helical" evidence="1">
    <location>
        <begin position="45"/>
        <end position="63"/>
    </location>
</feature>
<dbReference type="PROSITE" id="PS51677">
    <property type="entry name" value="NODB"/>
    <property type="match status" value="1"/>
</dbReference>
<dbReference type="HOGENOM" id="CLU_021264_0_3_6"/>
<dbReference type="InterPro" id="IPR050248">
    <property type="entry name" value="Polysacc_deacetylase_ArnD"/>
</dbReference>
<accession>Q9PAV0</accession>